<dbReference type="EMBL" id="MU275874">
    <property type="protein sequence ID" value="KAI0049371.1"/>
    <property type="molecule type" value="Genomic_DNA"/>
</dbReference>
<proteinExistence type="predicted"/>
<organism evidence="1 2">
    <name type="scientific">Auriscalpium vulgare</name>
    <dbReference type="NCBI Taxonomy" id="40419"/>
    <lineage>
        <taxon>Eukaryota</taxon>
        <taxon>Fungi</taxon>
        <taxon>Dikarya</taxon>
        <taxon>Basidiomycota</taxon>
        <taxon>Agaricomycotina</taxon>
        <taxon>Agaricomycetes</taxon>
        <taxon>Russulales</taxon>
        <taxon>Auriscalpiaceae</taxon>
        <taxon>Auriscalpium</taxon>
    </lineage>
</organism>
<keyword evidence="2" id="KW-1185">Reference proteome</keyword>
<reference evidence="1" key="2">
    <citation type="journal article" date="2022" name="New Phytol.">
        <title>Evolutionary transition to the ectomycorrhizal habit in the genomes of a hyperdiverse lineage of mushroom-forming fungi.</title>
        <authorList>
            <person name="Looney B."/>
            <person name="Miyauchi S."/>
            <person name="Morin E."/>
            <person name="Drula E."/>
            <person name="Courty P.E."/>
            <person name="Kohler A."/>
            <person name="Kuo A."/>
            <person name="LaButti K."/>
            <person name="Pangilinan J."/>
            <person name="Lipzen A."/>
            <person name="Riley R."/>
            <person name="Andreopoulos W."/>
            <person name="He G."/>
            <person name="Johnson J."/>
            <person name="Nolan M."/>
            <person name="Tritt A."/>
            <person name="Barry K.W."/>
            <person name="Grigoriev I.V."/>
            <person name="Nagy L.G."/>
            <person name="Hibbett D."/>
            <person name="Henrissat B."/>
            <person name="Matheny P.B."/>
            <person name="Labbe J."/>
            <person name="Martin F.M."/>
        </authorList>
    </citation>
    <scope>NUCLEOTIDE SEQUENCE</scope>
    <source>
        <strain evidence="1">FP105234-sp</strain>
    </source>
</reference>
<sequence>MLIVSPSSTCDVCLELYSLDENQPGGIRAPSAIDCGHVFCSRCIDSFTRLACPLCRSYYDPRAVRRLHVDMNPPSPDERNSHLDDLDTDERKEHLKSRLISMVRRGAEGVEFQTLLRDTSSWLKEQSADDVSEHAVSRLAR</sequence>
<evidence type="ECO:0000313" key="1">
    <source>
        <dbReference type="EMBL" id="KAI0049371.1"/>
    </source>
</evidence>
<evidence type="ECO:0000313" key="2">
    <source>
        <dbReference type="Proteomes" id="UP000814033"/>
    </source>
</evidence>
<name>A0ACB8RZU7_9AGAM</name>
<dbReference type="Proteomes" id="UP000814033">
    <property type="component" value="Unassembled WGS sequence"/>
</dbReference>
<reference evidence="1" key="1">
    <citation type="submission" date="2021-02" db="EMBL/GenBank/DDBJ databases">
        <authorList>
            <consortium name="DOE Joint Genome Institute"/>
            <person name="Ahrendt S."/>
            <person name="Looney B.P."/>
            <person name="Miyauchi S."/>
            <person name="Morin E."/>
            <person name="Drula E."/>
            <person name="Courty P.E."/>
            <person name="Chicoki N."/>
            <person name="Fauchery L."/>
            <person name="Kohler A."/>
            <person name="Kuo A."/>
            <person name="Labutti K."/>
            <person name="Pangilinan J."/>
            <person name="Lipzen A."/>
            <person name="Riley R."/>
            <person name="Andreopoulos W."/>
            <person name="He G."/>
            <person name="Johnson J."/>
            <person name="Barry K.W."/>
            <person name="Grigoriev I.V."/>
            <person name="Nagy L."/>
            <person name="Hibbett D."/>
            <person name="Henrissat B."/>
            <person name="Matheny P.B."/>
            <person name="Labbe J."/>
            <person name="Martin F."/>
        </authorList>
    </citation>
    <scope>NUCLEOTIDE SEQUENCE</scope>
    <source>
        <strain evidence="1">FP105234-sp</strain>
    </source>
</reference>
<comment type="caution">
    <text evidence="1">The sequence shown here is derived from an EMBL/GenBank/DDBJ whole genome shotgun (WGS) entry which is preliminary data.</text>
</comment>
<protein>
    <submittedName>
        <fullName evidence="1">Uncharacterized protein</fullName>
    </submittedName>
</protein>
<accession>A0ACB8RZU7</accession>
<gene>
    <name evidence="1" type="ORF">FA95DRAFT_1489453</name>
</gene>